<feature type="transmembrane region" description="Helical" evidence="9">
    <location>
        <begin position="97"/>
        <end position="124"/>
    </location>
</feature>
<evidence type="ECO:0000256" key="8">
    <source>
        <dbReference type="SAM" id="MobiDB-lite"/>
    </source>
</evidence>
<dbReference type="FunFam" id="3.40.50.300:FF:000997">
    <property type="entry name" value="Multidrug resistance-associated protein 1"/>
    <property type="match status" value="1"/>
</dbReference>
<dbReference type="STRING" id="658196.A0A397S0W0"/>
<keyword evidence="7 9" id="KW-0472">Membrane</keyword>
<feature type="domain" description="ABC transmembrane type-1" evidence="11">
    <location>
        <begin position="827"/>
        <end position="1085"/>
    </location>
</feature>
<dbReference type="PROSITE" id="PS50929">
    <property type="entry name" value="ABC_TM1F"/>
    <property type="match status" value="2"/>
</dbReference>
<dbReference type="InterPro" id="IPR036640">
    <property type="entry name" value="ABC1_TM_sf"/>
</dbReference>
<feature type="transmembrane region" description="Helical" evidence="9">
    <location>
        <begin position="804"/>
        <end position="824"/>
    </location>
</feature>
<dbReference type="PROSITE" id="PS00211">
    <property type="entry name" value="ABC_TRANSPORTER_1"/>
    <property type="match status" value="2"/>
</dbReference>
<dbReference type="Gene3D" id="1.20.1560.10">
    <property type="entry name" value="ABC transporter type 1, transmembrane domain"/>
    <property type="match status" value="2"/>
</dbReference>
<dbReference type="OrthoDB" id="6500128at2759"/>
<feature type="transmembrane region" description="Helical" evidence="9">
    <location>
        <begin position="844"/>
        <end position="868"/>
    </location>
</feature>
<name>A0A397S0W0_9GLOM</name>
<evidence type="ECO:0000256" key="5">
    <source>
        <dbReference type="ARBA" id="ARBA00022840"/>
    </source>
</evidence>
<dbReference type="InterPro" id="IPR011527">
    <property type="entry name" value="ABC1_TM_dom"/>
</dbReference>
<feature type="transmembrane region" description="Helical" evidence="9">
    <location>
        <begin position="136"/>
        <end position="154"/>
    </location>
</feature>
<dbReference type="EMBL" id="QKYT01001045">
    <property type="protein sequence ID" value="RIA80110.1"/>
    <property type="molecule type" value="Genomic_DNA"/>
</dbReference>
<organism evidence="12 13">
    <name type="scientific">Glomus cerebriforme</name>
    <dbReference type="NCBI Taxonomy" id="658196"/>
    <lineage>
        <taxon>Eukaryota</taxon>
        <taxon>Fungi</taxon>
        <taxon>Fungi incertae sedis</taxon>
        <taxon>Mucoromycota</taxon>
        <taxon>Glomeromycotina</taxon>
        <taxon>Glomeromycetes</taxon>
        <taxon>Glomerales</taxon>
        <taxon>Glomeraceae</taxon>
        <taxon>Glomus</taxon>
    </lineage>
</organism>
<dbReference type="PANTHER" id="PTHR24223">
    <property type="entry name" value="ATP-BINDING CASSETTE SUB-FAMILY C"/>
    <property type="match status" value="1"/>
</dbReference>
<protein>
    <submittedName>
        <fullName evidence="12">P-loop containing nucleoside triphosphate hydrolase protein</fullName>
    </submittedName>
</protein>
<dbReference type="Gene3D" id="3.40.50.300">
    <property type="entry name" value="P-loop containing nucleotide triphosphate hydrolases"/>
    <property type="match status" value="2"/>
</dbReference>
<dbReference type="CDD" id="cd18580">
    <property type="entry name" value="ABC_6TM_ABCC_D2"/>
    <property type="match status" value="1"/>
</dbReference>
<dbReference type="CDD" id="cd03244">
    <property type="entry name" value="ABCC_MRP_domain2"/>
    <property type="match status" value="1"/>
</dbReference>
<feature type="region of interest" description="Disordered" evidence="8">
    <location>
        <begin position="1411"/>
        <end position="1438"/>
    </location>
</feature>
<dbReference type="InterPro" id="IPR044746">
    <property type="entry name" value="ABCC_6TM_D1"/>
</dbReference>
<accession>A0A397S0W0</accession>
<dbReference type="SUPFAM" id="SSF52540">
    <property type="entry name" value="P-loop containing nucleoside triphosphate hydrolases"/>
    <property type="match status" value="2"/>
</dbReference>
<dbReference type="CDD" id="cd03250">
    <property type="entry name" value="ABCC_MRP_domain1"/>
    <property type="match status" value="1"/>
</dbReference>
<comment type="subcellular location">
    <subcellularLocation>
        <location evidence="1">Membrane</location>
        <topology evidence="1">Multi-pass membrane protein</topology>
    </subcellularLocation>
</comment>
<feature type="transmembrane region" description="Helical" evidence="9">
    <location>
        <begin position="942"/>
        <end position="959"/>
    </location>
</feature>
<feature type="transmembrane region" description="Helical" evidence="9">
    <location>
        <begin position="308"/>
        <end position="339"/>
    </location>
</feature>
<evidence type="ECO:0000259" key="10">
    <source>
        <dbReference type="PROSITE" id="PS50893"/>
    </source>
</evidence>
<dbReference type="InterPro" id="IPR044726">
    <property type="entry name" value="ABCC_6TM_D2"/>
</dbReference>
<dbReference type="Pfam" id="PF00664">
    <property type="entry name" value="ABC_membrane"/>
    <property type="match status" value="2"/>
</dbReference>
<dbReference type="InterPro" id="IPR017871">
    <property type="entry name" value="ABC_transporter-like_CS"/>
</dbReference>
<feature type="domain" description="ABC transmembrane type-1" evidence="11">
    <location>
        <begin position="106"/>
        <end position="381"/>
    </location>
</feature>
<evidence type="ECO:0000256" key="3">
    <source>
        <dbReference type="ARBA" id="ARBA00022692"/>
    </source>
</evidence>
<dbReference type="GO" id="GO:0016887">
    <property type="term" value="F:ATP hydrolysis activity"/>
    <property type="evidence" value="ECO:0007669"/>
    <property type="project" value="InterPro"/>
</dbReference>
<sequence>MPPANGSKSSNRPNVIIHGGNRLNFISSWLFLWIFQLLNISRKRNLGKDDLTLQESETAKVVGDRLEKFWRLECDNKNKNNSKNSIRRALVKSFGTYYAFLGLYKLFGAVFTFLGAYFLVSRLIEYASGKNDTLEAYMYALGLFLCAIFSSIFINQLIAESTRIGVQVRAALMVLIYRKSLRLSSFRGGTGDIVNLVANDCNRVAEACVNFHFLWSSAVEIIAVIILAIVQLKIAGLPALLLLILFPIQYKLGRLTSSISNSTTNITSSRIHLMSEILTAIKLIKFYAWESYFRERVGRVRQKELSRLLIGIVVKVWTFCVVFGAPVIAMLGCLCVRVLSLDYSSEDPGIKARQIFTVLALFYTVRYPLIMLPIAVRTTLGALDSFERLNEFLIQPELEPLKQEKEPIDDDPSIRVYINDADFSYEGVSEAALKFLNMKVKQGELIAIVGDVGAGKSSILSAILGQIRKDNGTCKIRGSISYVPHDAWLLNSTLKENILFGNAYDHKRYQEVLHICALSRDLGLLSYGDMTEIGDRGVNLSLGQKQRVSLARAVYSNADIVLLDDPLSVMDPVVGKHIFHECIRKYLKDKAVIFVTNQLQYLSECDRIMVMKDGECFEEGPYDELTTKDVNLASLIGEYMEIEDPDQIDELINEIRLEQVIDELDETQDQLDSVVVEDSRNSPNTLSFTRTLSKSDAHEATINRIVELNSHTIQNANINEQTISKMIERNNLTILGGAGKTRMMGTQVNRELNVTAKAVERNQLTIHSLNEREGITPIIDSVGRKDPKVSLHVYLDYFRKSTGFGLTLLMIISFYFMAAVRFFSDWWLINLVVLPDNYGLLLGIYGALAGVVLIGVFARGVFFAWIMIHKSQSLHDQTFIKVLRAPMSYFDITPLGKILNVFAKHQYLVDDVLSENALQFFSFLPLITGTVIFVIILFPWTGIVVIVLSFFVWFLIYVSKDIEERFKHMDADSKAPIFSHLSATLEGLASIRVYDAQNRFDDQNIEKINTNNKALFAMMQVKSWQSLYIDLLASIFIFATALFVIILRNNNDPKYASKAGLAIANALQLLIFVQWMIRSGRDVAATMDSVQQLLYYRQNIPSEKPNVIESNRPPQDWGKRGEIEFKDVILRYNLYGVAVLKNISFHIQPREKIGIVGKTGSGKSTLLVSLLRIVELAEGQIFIDNLDISTIGLRDLRNKIAIIPQEPVIFAGTIRSNLDPFKKCTDEEIWNALKAVHLYDKVKSSTTRLDAQVLENGKNFSLGQRQLFCIARALLKRTNILVLDEATSAVDLQTDVLIQETIKKNFADHTVLTIAHRLNTIMEADRILCLNEGKVVEFDTPLNLLNNPEGFFYQLVDYSGPEAATKLKQIALQHAPSNNIIIPDSLKSNIISTEHKKSTSTIIISQITSTDLQQHSNDQHSHMPPSLGGVFVQPSSNT</sequence>
<keyword evidence="6 9" id="KW-1133">Transmembrane helix</keyword>
<dbReference type="Proteomes" id="UP000265703">
    <property type="component" value="Unassembled WGS sequence"/>
</dbReference>
<evidence type="ECO:0000256" key="2">
    <source>
        <dbReference type="ARBA" id="ARBA00022448"/>
    </source>
</evidence>
<gene>
    <name evidence="12" type="ORF">C1645_839285</name>
</gene>
<evidence type="ECO:0000313" key="12">
    <source>
        <dbReference type="EMBL" id="RIA80110.1"/>
    </source>
</evidence>
<dbReference type="GO" id="GO:0016020">
    <property type="term" value="C:membrane"/>
    <property type="evidence" value="ECO:0007669"/>
    <property type="project" value="UniProtKB-SubCell"/>
</dbReference>
<dbReference type="GO" id="GO:0140359">
    <property type="term" value="F:ABC-type transporter activity"/>
    <property type="evidence" value="ECO:0007669"/>
    <property type="project" value="InterPro"/>
</dbReference>
<keyword evidence="5" id="KW-0067">ATP-binding</keyword>
<dbReference type="SMART" id="SM00382">
    <property type="entry name" value="AAA"/>
    <property type="match status" value="2"/>
</dbReference>
<dbReference type="FunFam" id="3.40.50.300:FF:000163">
    <property type="entry name" value="Multidrug resistance-associated protein member 4"/>
    <property type="match status" value="1"/>
</dbReference>
<dbReference type="CDD" id="cd18579">
    <property type="entry name" value="ABC_6TM_ABCC_D1"/>
    <property type="match status" value="1"/>
</dbReference>
<evidence type="ECO:0000256" key="4">
    <source>
        <dbReference type="ARBA" id="ARBA00022741"/>
    </source>
</evidence>
<dbReference type="InterPro" id="IPR050173">
    <property type="entry name" value="ABC_transporter_C-like"/>
</dbReference>
<dbReference type="InterPro" id="IPR003593">
    <property type="entry name" value="AAA+_ATPase"/>
</dbReference>
<comment type="caution">
    <text evidence="12">The sequence shown here is derived from an EMBL/GenBank/DDBJ whole genome shotgun (WGS) entry which is preliminary data.</text>
</comment>
<dbReference type="PROSITE" id="PS50893">
    <property type="entry name" value="ABC_TRANSPORTER_2"/>
    <property type="match status" value="2"/>
</dbReference>
<feature type="transmembrane region" description="Helical" evidence="9">
    <location>
        <begin position="1027"/>
        <end position="1047"/>
    </location>
</feature>
<dbReference type="InterPro" id="IPR027417">
    <property type="entry name" value="P-loop_NTPase"/>
</dbReference>
<proteinExistence type="predicted"/>
<dbReference type="PANTHER" id="PTHR24223:SF447">
    <property type="entry name" value="MULTIDRUG RESISTANCE-ASSOCIATED PROTEIN 5"/>
    <property type="match status" value="1"/>
</dbReference>
<feature type="domain" description="ABC transporter" evidence="10">
    <location>
        <begin position="1123"/>
        <end position="1357"/>
    </location>
</feature>
<feature type="domain" description="ABC transporter" evidence="10">
    <location>
        <begin position="418"/>
        <end position="638"/>
    </location>
</feature>
<reference evidence="12 13" key="1">
    <citation type="submission" date="2018-06" db="EMBL/GenBank/DDBJ databases">
        <title>Comparative genomics reveals the genomic features of Rhizophagus irregularis, R. cerebriforme, R. diaphanum and Gigaspora rosea, and their symbiotic lifestyle signature.</title>
        <authorList>
            <person name="Morin E."/>
            <person name="San Clemente H."/>
            <person name="Chen E.C.H."/>
            <person name="De La Providencia I."/>
            <person name="Hainaut M."/>
            <person name="Kuo A."/>
            <person name="Kohler A."/>
            <person name="Murat C."/>
            <person name="Tang N."/>
            <person name="Roy S."/>
            <person name="Loubradou J."/>
            <person name="Henrissat B."/>
            <person name="Grigoriev I.V."/>
            <person name="Corradi N."/>
            <person name="Roux C."/>
            <person name="Martin F.M."/>
        </authorList>
    </citation>
    <scope>NUCLEOTIDE SEQUENCE [LARGE SCALE GENOMIC DNA]</scope>
    <source>
        <strain evidence="12 13">DAOM 227022</strain>
    </source>
</reference>
<dbReference type="InterPro" id="IPR003439">
    <property type="entry name" value="ABC_transporter-like_ATP-bd"/>
</dbReference>
<evidence type="ECO:0000256" key="6">
    <source>
        <dbReference type="ARBA" id="ARBA00022989"/>
    </source>
</evidence>
<evidence type="ECO:0000259" key="11">
    <source>
        <dbReference type="PROSITE" id="PS50929"/>
    </source>
</evidence>
<dbReference type="GO" id="GO:0005524">
    <property type="term" value="F:ATP binding"/>
    <property type="evidence" value="ECO:0007669"/>
    <property type="project" value="UniProtKB-KW"/>
</dbReference>
<feature type="transmembrane region" description="Helical" evidence="9">
    <location>
        <begin position="355"/>
        <end position="376"/>
    </location>
</feature>
<feature type="transmembrane region" description="Helical" evidence="9">
    <location>
        <begin position="221"/>
        <end position="250"/>
    </location>
</feature>
<keyword evidence="2" id="KW-0813">Transport</keyword>
<keyword evidence="4" id="KW-0547">Nucleotide-binding</keyword>
<feature type="transmembrane region" description="Helical" evidence="9">
    <location>
        <begin position="20"/>
        <end position="38"/>
    </location>
</feature>
<evidence type="ECO:0000313" key="13">
    <source>
        <dbReference type="Proteomes" id="UP000265703"/>
    </source>
</evidence>
<keyword evidence="13" id="KW-1185">Reference proteome</keyword>
<evidence type="ECO:0000256" key="9">
    <source>
        <dbReference type="SAM" id="Phobius"/>
    </source>
</evidence>
<dbReference type="Pfam" id="PF00005">
    <property type="entry name" value="ABC_tran"/>
    <property type="match status" value="2"/>
</dbReference>
<feature type="transmembrane region" description="Helical" evidence="9">
    <location>
        <begin position="1059"/>
        <end position="1077"/>
    </location>
</feature>
<dbReference type="SUPFAM" id="SSF90123">
    <property type="entry name" value="ABC transporter transmembrane region"/>
    <property type="match status" value="2"/>
</dbReference>
<keyword evidence="3 9" id="KW-0812">Transmembrane</keyword>
<evidence type="ECO:0000256" key="1">
    <source>
        <dbReference type="ARBA" id="ARBA00004141"/>
    </source>
</evidence>
<evidence type="ECO:0000256" key="7">
    <source>
        <dbReference type="ARBA" id="ARBA00023136"/>
    </source>
</evidence>
<keyword evidence="12" id="KW-0378">Hydrolase</keyword>